<comment type="subcellular location">
    <subcellularLocation>
        <location evidence="2">Target cell membrane</location>
    </subcellularLocation>
</comment>
<evidence type="ECO:0000256" key="6">
    <source>
        <dbReference type="ARBA" id="ARBA00022537"/>
    </source>
</evidence>
<evidence type="ECO:0000256" key="13">
    <source>
        <dbReference type="ARBA" id="ARBA00023028"/>
    </source>
</evidence>
<evidence type="ECO:0000256" key="15">
    <source>
        <dbReference type="ARBA" id="ARBA00023298"/>
    </source>
</evidence>
<keyword evidence="21" id="KW-1185">Reference proteome</keyword>
<dbReference type="Pfam" id="PF12796">
    <property type="entry name" value="Ank_2"/>
    <property type="match status" value="2"/>
</dbReference>
<keyword evidence="13" id="KW-0800">Toxin</keyword>
<dbReference type="EC" id="2.3.2.27" evidence="4"/>
<keyword evidence="11" id="KW-0833">Ubl conjugation pathway</keyword>
<protein>
    <recommendedName>
        <fullName evidence="4">RING-type E3 ubiquitin transferase</fullName>
        <ecNumber evidence="4">2.3.2.27</ecNumber>
    </recommendedName>
</protein>
<evidence type="ECO:0000256" key="4">
    <source>
        <dbReference type="ARBA" id="ARBA00012483"/>
    </source>
</evidence>
<feature type="repeat" description="ANK" evidence="16">
    <location>
        <begin position="206"/>
        <end position="238"/>
    </location>
</feature>
<evidence type="ECO:0000256" key="17">
    <source>
        <dbReference type="PROSITE-ProRule" id="PRU00175"/>
    </source>
</evidence>
<dbReference type="GO" id="GO:0044218">
    <property type="term" value="C:other organism cell membrane"/>
    <property type="evidence" value="ECO:0007669"/>
    <property type="project" value="UniProtKB-KW"/>
</dbReference>
<keyword evidence="7" id="KW-0808">Transferase</keyword>
<dbReference type="Pfam" id="PF00023">
    <property type="entry name" value="Ank"/>
    <property type="match status" value="1"/>
</dbReference>
<dbReference type="SMART" id="SM00248">
    <property type="entry name" value="ANK"/>
    <property type="match status" value="8"/>
</dbReference>
<keyword evidence="6" id="KW-1052">Target cell membrane</keyword>
<dbReference type="CDD" id="cd16520">
    <property type="entry name" value="RING-HC_MIBs-like"/>
    <property type="match status" value="1"/>
</dbReference>
<dbReference type="PRINTS" id="PR01415">
    <property type="entry name" value="ANKYRIN"/>
</dbReference>
<dbReference type="GO" id="GO:0008270">
    <property type="term" value="F:zinc ion binding"/>
    <property type="evidence" value="ECO:0007669"/>
    <property type="project" value="UniProtKB-KW"/>
</dbReference>
<dbReference type="InterPro" id="IPR036770">
    <property type="entry name" value="Ankyrin_rpt-contain_sf"/>
</dbReference>
<keyword evidence="15" id="KW-1053">Target membrane</keyword>
<dbReference type="Proteomes" id="UP001321473">
    <property type="component" value="Unassembled WGS sequence"/>
</dbReference>
<keyword evidence="8" id="KW-0479">Metal-binding</keyword>
<dbReference type="PANTHER" id="PTHR24202:SF4">
    <property type="entry name" value="E3 UBIQUITIN-PROTEIN LIGASE MIB2-RELATED"/>
    <property type="match status" value="1"/>
</dbReference>
<evidence type="ECO:0000256" key="14">
    <source>
        <dbReference type="ARBA" id="ARBA00023043"/>
    </source>
</evidence>
<dbReference type="PROSITE" id="PS50297">
    <property type="entry name" value="ANK_REP_REGION"/>
    <property type="match status" value="4"/>
</dbReference>
<keyword evidence="14 16" id="KW-0040">ANK repeat</keyword>
<dbReference type="GO" id="GO:0044231">
    <property type="term" value="C:host cell presynaptic membrane"/>
    <property type="evidence" value="ECO:0007669"/>
    <property type="project" value="UniProtKB-KW"/>
</dbReference>
<evidence type="ECO:0000256" key="2">
    <source>
        <dbReference type="ARBA" id="ARBA00004175"/>
    </source>
</evidence>
<dbReference type="EMBL" id="JARKHS020013673">
    <property type="protein sequence ID" value="KAK8775828.1"/>
    <property type="molecule type" value="Genomic_DNA"/>
</dbReference>
<dbReference type="SUPFAM" id="SSF48403">
    <property type="entry name" value="Ankyrin repeat"/>
    <property type="match status" value="2"/>
</dbReference>
<comment type="catalytic activity">
    <reaction evidence="1">
        <text>S-ubiquitinyl-[E2 ubiquitin-conjugating enzyme]-L-cysteine + [acceptor protein]-L-lysine = [E2 ubiquitin-conjugating enzyme]-L-cysteine + N(6)-ubiquitinyl-[acceptor protein]-L-lysine.</text>
        <dbReference type="EC" id="2.3.2.27"/>
    </reaction>
</comment>
<dbReference type="InterPro" id="IPR013083">
    <property type="entry name" value="Znf_RING/FYVE/PHD"/>
</dbReference>
<dbReference type="GO" id="GO:0005737">
    <property type="term" value="C:cytoplasm"/>
    <property type="evidence" value="ECO:0007669"/>
    <property type="project" value="TreeGrafter"/>
</dbReference>
<accession>A0AAQ4EMM7</accession>
<dbReference type="Pfam" id="PF13637">
    <property type="entry name" value="Ank_4"/>
    <property type="match status" value="1"/>
</dbReference>
<feature type="domain" description="RING-type" evidence="19">
    <location>
        <begin position="547"/>
        <end position="581"/>
    </location>
</feature>
<keyword evidence="9" id="KW-0677">Repeat</keyword>
<feature type="region of interest" description="Disordered" evidence="18">
    <location>
        <begin position="1"/>
        <end position="21"/>
    </location>
</feature>
<evidence type="ECO:0000259" key="19">
    <source>
        <dbReference type="PROSITE" id="PS50089"/>
    </source>
</evidence>
<evidence type="ECO:0000256" key="16">
    <source>
        <dbReference type="PROSITE-ProRule" id="PRU00023"/>
    </source>
</evidence>
<proteinExistence type="predicted"/>
<keyword evidence="13" id="KW-0638">Presynaptic neurotoxin</keyword>
<evidence type="ECO:0000256" key="11">
    <source>
        <dbReference type="ARBA" id="ARBA00022786"/>
    </source>
</evidence>
<evidence type="ECO:0000256" key="8">
    <source>
        <dbReference type="ARBA" id="ARBA00022723"/>
    </source>
</evidence>
<keyword evidence="5" id="KW-0268">Exocytosis</keyword>
<dbReference type="InterPro" id="IPR040847">
    <property type="entry name" value="SH3_15"/>
</dbReference>
<organism evidence="20 21">
    <name type="scientific">Amblyomma americanum</name>
    <name type="common">Lone star tick</name>
    <dbReference type="NCBI Taxonomy" id="6943"/>
    <lineage>
        <taxon>Eukaryota</taxon>
        <taxon>Metazoa</taxon>
        <taxon>Ecdysozoa</taxon>
        <taxon>Arthropoda</taxon>
        <taxon>Chelicerata</taxon>
        <taxon>Arachnida</taxon>
        <taxon>Acari</taxon>
        <taxon>Parasitiformes</taxon>
        <taxon>Ixodida</taxon>
        <taxon>Ixodoidea</taxon>
        <taxon>Ixodidae</taxon>
        <taxon>Amblyomminae</taxon>
        <taxon>Amblyomma</taxon>
    </lineage>
</organism>
<keyword evidence="15" id="KW-0472">Membrane</keyword>
<feature type="repeat" description="ANK" evidence="16">
    <location>
        <begin position="375"/>
        <end position="400"/>
    </location>
</feature>
<dbReference type="InterPro" id="IPR002110">
    <property type="entry name" value="Ankyrin_rpt"/>
</dbReference>
<keyword evidence="12" id="KW-0862">Zinc</keyword>
<comment type="pathway">
    <text evidence="3">Protein modification; protein ubiquitination.</text>
</comment>
<dbReference type="PROSITE" id="PS50089">
    <property type="entry name" value="ZF_RING_2"/>
    <property type="match status" value="2"/>
</dbReference>
<dbReference type="GO" id="GO:0061630">
    <property type="term" value="F:ubiquitin protein ligase activity"/>
    <property type="evidence" value="ECO:0007669"/>
    <property type="project" value="UniProtKB-EC"/>
</dbReference>
<evidence type="ECO:0000256" key="9">
    <source>
        <dbReference type="ARBA" id="ARBA00022737"/>
    </source>
</evidence>
<gene>
    <name evidence="20" type="ORF">V5799_030826</name>
</gene>
<evidence type="ECO:0000256" key="5">
    <source>
        <dbReference type="ARBA" id="ARBA00022483"/>
    </source>
</evidence>
<name>A0AAQ4EMM7_AMBAM</name>
<dbReference type="GO" id="GO:0006887">
    <property type="term" value="P:exocytosis"/>
    <property type="evidence" value="ECO:0007669"/>
    <property type="project" value="UniProtKB-KW"/>
</dbReference>
<dbReference type="PROSITE" id="PS50088">
    <property type="entry name" value="ANK_REPEAT"/>
    <property type="match status" value="4"/>
</dbReference>
<dbReference type="Gene3D" id="1.25.40.20">
    <property type="entry name" value="Ankyrin repeat-containing domain"/>
    <property type="match status" value="3"/>
</dbReference>
<evidence type="ECO:0000256" key="3">
    <source>
        <dbReference type="ARBA" id="ARBA00004906"/>
    </source>
</evidence>
<evidence type="ECO:0000313" key="21">
    <source>
        <dbReference type="Proteomes" id="UP001321473"/>
    </source>
</evidence>
<dbReference type="AlphaFoldDB" id="A0AAQ4EMM7"/>
<evidence type="ECO:0000256" key="1">
    <source>
        <dbReference type="ARBA" id="ARBA00000900"/>
    </source>
</evidence>
<sequence length="669" mass="74111">MRFFAMGSRNSKAAPAAPKRDAGRLKVGDRVAVTMEVENFRLLQNSHGGWEPNMSLIFGNVGIVRELKPEGGVMVHYKVAKSTWHLNPAVLEKLPAFKKGDKVRVCEKLETLKERQNGHGGYTKQMERCVGKVGIVVAINPDFDIFVDVCGRKWLLNPLCLEPAPNARVDRSDREYPVTDAIEALLRLAIEDDEGPIGQRPRRRGLGETPLHAACFHGNEEMVRTLIETGSSVEAKDREDDRPLHYSAFGNEPGIMRLLINAGADINAQNEKKRTPLQVAVIKENADCVRTLLSYDRRIDVNTRDSLGDTALHDAIGTGNLEIASLLIDFPSVDMTVMNNRGFNALHHACFKGKDLIVERIISRRPDMVNMPKEDGFTALHLAATNGHYRVAKALLMKGVCSLNVRNIKGATPLLLATFFGHWDVVELLVEAGADVNIHDNDGDTALHVAGVTHRLRELQSSAKSNTPLLAAIGRELPNERLAPVCYLANRGADLYKKNKHGTTPLEIADRFDASLHVINWASRSRFLVSEASKAERAARSGNDGQCKICMEAEANVIFQPCGHQMTCEDCCRRCKVCLTCAVRVEAKVSLDGTPITGPEANQKANAERDRELDSRVRELEDRHTCGICVDRPRDIAFLCGHGTCSVCSENLYLCHLCRRPIERKIALY</sequence>
<dbReference type="SMART" id="SM00184">
    <property type="entry name" value="RING"/>
    <property type="match status" value="2"/>
</dbReference>
<evidence type="ECO:0000256" key="10">
    <source>
        <dbReference type="ARBA" id="ARBA00022771"/>
    </source>
</evidence>
<evidence type="ECO:0000256" key="12">
    <source>
        <dbReference type="ARBA" id="ARBA00022833"/>
    </source>
</evidence>
<dbReference type="PANTHER" id="PTHR24202">
    <property type="entry name" value="E3 UBIQUITIN-PROTEIN LIGASE MIB2"/>
    <property type="match status" value="1"/>
</dbReference>
<evidence type="ECO:0000256" key="18">
    <source>
        <dbReference type="SAM" id="MobiDB-lite"/>
    </source>
</evidence>
<evidence type="ECO:0000313" key="20">
    <source>
        <dbReference type="EMBL" id="KAK8775828.1"/>
    </source>
</evidence>
<comment type="caution">
    <text evidence="20">The sequence shown here is derived from an EMBL/GenBank/DDBJ whole genome shotgun (WGS) entry which is preliminary data.</text>
</comment>
<evidence type="ECO:0000256" key="7">
    <source>
        <dbReference type="ARBA" id="ARBA00022679"/>
    </source>
</evidence>
<dbReference type="InterPro" id="IPR001841">
    <property type="entry name" value="Znf_RING"/>
</dbReference>
<keyword evidence="10 17" id="KW-0863">Zinc-finger</keyword>
<feature type="repeat" description="ANK" evidence="16">
    <location>
        <begin position="239"/>
        <end position="271"/>
    </location>
</feature>
<dbReference type="GO" id="GO:0016567">
    <property type="term" value="P:protein ubiquitination"/>
    <property type="evidence" value="ECO:0007669"/>
    <property type="project" value="TreeGrafter"/>
</dbReference>
<dbReference type="Pfam" id="PF13920">
    <property type="entry name" value="zf-C3HC4_3"/>
    <property type="match status" value="2"/>
</dbReference>
<reference evidence="20 21" key="1">
    <citation type="journal article" date="2023" name="Arcadia Sci">
        <title>De novo assembly of a long-read Amblyomma americanum tick genome.</title>
        <authorList>
            <person name="Chou S."/>
            <person name="Poskanzer K.E."/>
            <person name="Rollins M."/>
            <person name="Thuy-Boun P.S."/>
        </authorList>
    </citation>
    <scope>NUCLEOTIDE SEQUENCE [LARGE SCALE GENOMIC DNA]</scope>
    <source>
        <strain evidence="20">F_SG_1</strain>
        <tissue evidence="20">Salivary glands</tissue>
    </source>
</reference>
<feature type="domain" description="RING-type" evidence="19">
    <location>
        <begin position="626"/>
        <end position="659"/>
    </location>
</feature>
<feature type="repeat" description="ANK" evidence="16">
    <location>
        <begin position="409"/>
        <end position="441"/>
    </location>
</feature>
<dbReference type="Gene3D" id="3.30.40.10">
    <property type="entry name" value="Zinc/RING finger domain, C3HC4 (zinc finger)"/>
    <property type="match status" value="2"/>
</dbReference>
<keyword evidence="13" id="KW-0528">Neurotoxin</keyword>
<dbReference type="Pfam" id="PF18346">
    <property type="entry name" value="SH3_15"/>
    <property type="match status" value="2"/>
</dbReference>